<evidence type="ECO:0000313" key="1">
    <source>
        <dbReference type="EMBL" id="CRK49111.1"/>
    </source>
</evidence>
<dbReference type="Gene3D" id="3.30.830.10">
    <property type="entry name" value="Metalloenzyme, LuxS/M16 peptidase-like"/>
    <property type="match status" value="1"/>
</dbReference>
<sequence length="94" mass="10773">EEAKLSIFQSVDAPRSVNEEGMGRFLSGITDEMKQTRREQLLDVTKEQVRAVAQKYLVDGLKKEEERVAFLGEKRAWVDGSWKVQEMDIQGAEE</sequence>
<reference evidence="2" key="1">
    <citation type="submission" date="2015-05" db="EMBL/GenBank/DDBJ databases">
        <authorList>
            <person name="Fogelqvist Johan"/>
        </authorList>
    </citation>
    <scope>NUCLEOTIDE SEQUENCE [LARGE SCALE GENOMIC DNA]</scope>
</reference>
<dbReference type="GO" id="GO:0004222">
    <property type="term" value="F:metalloendopeptidase activity"/>
    <property type="evidence" value="ECO:0007669"/>
    <property type="project" value="TreeGrafter"/>
</dbReference>
<evidence type="ECO:0000313" key="2">
    <source>
        <dbReference type="Proteomes" id="UP000045706"/>
    </source>
</evidence>
<name>A0A0G4NRY5_VERLO</name>
<dbReference type="PANTHER" id="PTHR43016">
    <property type="entry name" value="PRESEQUENCE PROTEASE"/>
    <property type="match status" value="1"/>
</dbReference>
<dbReference type="GO" id="GO:0005759">
    <property type="term" value="C:mitochondrial matrix"/>
    <property type="evidence" value="ECO:0007669"/>
    <property type="project" value="TreeGrafter"/>
</dbReference>
<dbReference type="Proteomes" id="UP000045706">
    <property type="component" value="Unassembled WGS sequence"/>
</dbReference>
<accession>A0A0G4NRY5</accession>
<gene>
    <name evidence="1" type="ORF">BN1723_020739</name>
</gene>
<dbReference type="PANTHER" id="PTHR43016:SF13">
    <property type="entry name" value="PRESEQUENCE PROTEASE, MITOCHONDRIAL"/>
    <property type="match status" value="1"/>
</dbReference>
<dbReference type="GO" id="GO:0046872">
    <property type="term" value="F:metal ion binding"/>
    <property type="evidence" value="ECO:0007669"/>
    <property type="project" value="InterPro"/>
</dbReference>
<dbReference type="GO" id="GO:0016485">
    <property type="term" value="P:protein processing"/>
    <property type="evidence" value="ECO:0007669"/>
    <property type="project" value="TreeGrafter"/>
</dbReference>
<organism evidence="1 2">
    <name type="scientific">Verticillium longisporum</name>
    <name type="common">Verticillium dahliae var. longisporum</name>
    <dbReference type="NCBI Taxonomy" id="100787"/>
    <lineage>
        <taxon>Eukaryota</taxon>
        <taxon>Fungi</taxon>
        <taxon>Dikarya</taxon>
        <taxon>Ascomycota</taxon>
        <taxon>Pezizomycotina</taxon>
        <taxon>Sordariomycetes</taxon>
        <taxon>Hypocreomycetidae</taxon>
        <taxon>Glomerellales</taxon>
        <taxon>Plectosphaerellaceae</taxon>
        <taxon>Verticillium</taxon>
    </lineage>
</organism>
<dbReference type="InterPro" id="IPR011249">
    <property type="entry name" value="Metalloenz_LuxS/M16"/>
</dbReference>
<feature type="non-terminal residue" evidence="1">
    <location>
        <position position="1"/>
    </location>
</feature>
<dbReference type="SUPFAM" id="SSF63411">
    <property type="entry name" value="LuxS/MPP-like metallohydrolase"/>
    <property type="match status" value="1"/>
</dbReference>
<feature type="non-terminal residue" evidence="1">
    <location>
        <position position="94"/>
    </location>
</feature>
<proteinExistence type="predicted"/>
<dbReference type="EMBL" id="CVQI01038293">
    <property type="protein sequence ID" value="CRK49111.1"/>
    <property type="molecule type" value="Genomic_DNA"/>
</dbReference>
<dbReference type="AlphaFoldDB" id="A0A0G4NRY5"/>
<protein>
    <submittedName>
        <fullName evidence="1">Uncharacterized protein</fullName>
    </submittedName>
</protein>